<dbReference type="SUPFAM" id="SSF51905">
    <property type="entry name" value="FAD/NAD(P)-binding domain"/>
    <property type="match status" value="1"/>
</dbReference>
<name>A0A7W3YD04_9GAMM</name>
<feature type="region of interest" description="Disordered" evidence="1">
    <location>
        <begin position="456"/>
        <end position="482"/>
    </location>
</feature>
<evidence type="ECO:0000259" key="2">
    <source>
        <dbReference type="Pfam" id="PF01494"/>
    </source>
</evidence>
<dbReference type="Gene3D" id="3.50.50.60">
    <property type="entry name" value="FAD/NAD(P)-binding domain"/>
    <property type="match status" value="1"/>
</dbReference>
<dbReference type="RefSeq" id="WP_182668025.1">
    <property type="nucleotide sequence ID" value="NZ_JACHTE010000001.1"/>
</dbReference>
<dbReference type="PANTHER" id="PTHR43747">
    <property type="entry name" value="FAD-BINDING PROTEIN"/>
    <property type="match status" value="1"/>
</dbReference>
<feature type="domain" description="FAD-binding" evidence="2">
    <location>
        <begin position="21"/>
        <end position="344"/>
    </location>
</feature>
<dbReference type="AlphaFoldDB" id="A0A7W3YD04"/>
<evidence type="ECO:0000313" key="4">
    <source>
        <dbReference type="Proteomes" id="UP000552587"/>
    </source>
</evidence>
<dbReference type="InterPro" id="IPR050816">
    <property type="entry name" value="Flavin-dep_Halogenase_NPB"/>
</dbReference>
<dbReference type="PRINTS" id="PR00420">
    <property type="entry name" value="RNGMNOXGNASE"/>
</dbReference>
<keyword evidence="4" id="KW-1185">Reference proteome</keyword>
<comment type="caution">
    <text evidence="3">The sequence shown here is derived from an EMBL/GenBank/DDBJ whole genome shotgun (WGS) entry which is preliminary data.</text>
</comment>
<dbReference type="InterPro" id="IPR002938">
    <property type="entry name" value="FAD-bd"/>
</dbReference>
<evidence type="ECO:0000256" key="1">
    <source>
        <dbReference type="SAM" id="MobiDB-lite"/>
    </source>
</evidence>
<evidence type="ECO:0000313" key="3">
    <source>
        <dbReference type="EMBL" id="MBB1087254.1"/>
    </source>
</evidence>
<dbReference type="EMBL" id="JACHTE010000001">
    <property type="protein sequence ID" value="MBB1087254.1"/>
    <property type="molecule type" value="Genomic_DNA"/>
</dbReference>
<accession>A0A7W3YD04</accession>
<gene>
    <name evidence="3" type="ORF">H4F99_01990</name>
</gene>
<dbReference type="GO" id="GO:0071949">
    <property type="term" value="F:FAD binding"/>
    <property type="evidence" value="ECO:0007669"/>
    <property type="project" value="InterPro"/>
</dbReference>
<dbReference type="PANTHER" id="PTHR43747:SF1">
    <property type="entry name" value="SLR1998 PROTEIN"/>
    <property type="match status" value="1"/>
</dbReference>
<dbReference type="Proteomes" id="UP000552587">
    <property type="component" value="Unassembled WGS sequence"/>
</dbReference>
<sequence length="482" mass="53476">MIQHVHAGGPDAPTPAAPEACDVLVIGGGPAGSTAAALLARKGWHVIQLEKDAHPRFHIGESLLPKNLPILERLGVLEQVRAIGTHKPGAEFPISGEPGREGIYNTFHFARALDPAFDHAFQVRREDFDRLLFAHARAGGVDGRERVRVDSVAFGPDGRPSRVHARDHAGAMRSFAPRYLVDASGRDTVVGRQLKLKRKNAAHQSAAIFSHFRGVERRPGEDAGNITVQRFEHGWIWLIPLPGDVMSVGAVCFPEYLKQRHGDTGEFLMKTLLSQPQVAMRMRGAERVGDVHVTGNYSYTCTRMHGPGWLMVGDAYAFVDPVFSSGVYLGMNSAEHAADVVDGSLRVPSREAALQRAMADRLTRGLRHFQWFIYRFNTPVMRHLFNHPHNTWQVEQAVISMLAGDVFDNPRVLRRLRLFRWIYALTALRLAPSALRGWWQRRRQARVRFDGGETLHHAAPMTGEGSGAVELPLDTADAEAGR</sequence>
<proteinExistence type="predicted"/>
<protein>
    <submittedName>
        <fullName evidence="3">Tryptophan 7-halogenase</fullName>
    </submittedName>
</protein>
<dbReference type="InterPro" id="IPR036188">
    <property type="entry name" value="FAD/NAD-bd_sf"/>
</dbReference>
<dbReference type="Pfam" id="PF01494">
    <property type="entry name" value="FAD_binding_3"/>
    <property type="match status" value="1"/>
</dbReference>
<organism evidence="3 4">
    <name type="scientific">Marilutibacter penaei</name>
    <dbReference type="NCBI Taxonomy" id="2759900"/>
    <lineage>
        <taxon>Bacteria</taxon>
        <taxon>Pseudomonadati</taxon>
        <taxon>Pseudomonadota</taxon>
        <taxon>Gammaproteobacteria</taxon>
        <taxon>Lysobacterales</taxon>
        <taxon>Lysobacteraceae</taxon>
        <taxon>Marilutibacter</taxon>
    </lineage>
</organism>
<reference evidence="3 4" key="1">
    <citation type="submission" date="2020-07" db="EMBL/GenBank/DDBJ databases">
        <authorList>
            <person name="Xu S."/>
            <person name="Li A."/>
        </authorList>
    </citation>
    <scope>NUCLEOTIDE SEQUENCE [LARGE SCALE GENOMIC DNA]</scope>
    <source>
        <strain evidence="3 4">SG-8</strain>
    </source>
</reference>